<proteinExistence type="predicted"/>
<dbReference type="InterPro" id="IPR025924">
    <property type="entry name" value="YHYH_dom"/>
</dbReference>
<dbReference type="Proteomes" id="UP000824988">
    <property type="component" value="Chromosome"/>
</dbReference>
<organism evidence="4 5">
    <name type="scientific">Methylogaea oryzae</name>
    <dbReference type="NCBI Taxonomy" id="1295382"/>
    <lineage>
        <taxon>Bacteria</taxon>
        <taxon>Pseudomonadati</taxon>
        <taxon>Pseudomonadota</taxon>
        <taxon>Gammaproteobacteria</taxon>
        <taxon>Methylococcales</taxon>
        <taxon>Methylococcaceae</taxon>
        <taxon>Methylogaea</taxon>
    </lineage>
</organism>
<feature type="signal peptide" evidence="2">
    <location>
        <begin position="1"/>
        <end position="17"/>
    </location>
</feature>
<keyword evidence="5" id="KW-1185">Reference proteome</keyword>
<dbReference type="PANTHER" id="PTHR30289:SF8">
    <property type="entry name" value="YHYH DOMAIN-CONTAINING PROTEIN"/>
    <property type="match status" value="1"/>
</dbReference>
<sequence length="298" mass="32673">MKRYWLWLALLACKPCAADSPLPLGDGKIASEPRVGYVYSCRTRFEAGGGAFRSGPWLSGQNWRPELKIAVSGEVDWPEARVDIRLSGGERIISGNGLPLHASGEFPVRRDDAAFDYDRNPNAIAPLRVELRLPALPRPTDSPACLGMGMIGIASSGAAIFNALDAMGRDAPAYEIQDRCDGHPERRGRYHYHTASRCIGDSAQDRHSDLAGYALDGFGIYGRRGENGQPLSNADLDVCHGHTHAILWDGVPVRLYHYHLTAEFPYSLGCYRGTPVATGEGPPEPGWPPPRRHRPPPW</sequence>
<name>A0A8D4VNV6_9GAMM</name>
<evidence type="ECO:0000313" key="5">
    <source>
        <dbReference type="Proteomes" id="UP000824988"/>
    </source>
</evidence>
<evidence type="ECO:0000256" key="1">
    <source>
        <dbReference type="SAM" id="MobiDB-lite"/>
    </source>
</evidence>
<dbReference type="AlphaFoldDB" id="A0A8D4VNV6"/>
<dbReference type="KEGG" id="moz:MoryE10_15630"/>
<reference evidence="4" key="1">
    <citation type="submission" date="2019-06" db="EMBL/GenBank/DDBJ databases">
        <title>Complete genome sequence of Methylogaea oryzae strain JCM16910.</title>
        <authorList>
            <person name="Asakawa S."/>
        </authorList>
    </citation>
    <scope>NUCLEOTIDE SEQUENCE</scope>
    <source>
        <strain evidence="4">E10</strain>
    </source>
</reference>
<feature type="region of interest" description="Disordered" evidence="1">
    <location>
        <begin position="277"/>
        <end position="298"/>
    </location>
</feature>
<dbReference type="PANTHER" id="PTHR30289">
    <property type="entry name" value="UNCHARACTERIZED PROTEIN YBCL-RELATED"/>
    <property type="match status" value="1"/>
</dbReference>
<gene>
    <name evidence="4" type="ORF">MoryE10_15630</name>
</gene>
<evidence type="ECO:0000256" key="2">
    <source>
        <dbReference type="SAM" id="SignalP"/>
    </source>
</evidence>
<accession>A0A8D4VNV6</accession>
<evidence type="ECO:0000313" key="4">
    <source>
        <dbReference type="EMBL" id="BBL70957.1"/>
    </source>
</evidence>
<dbReference type="RefSeq" id="WP_054774143.1">
    <property type="nucleotide sequence ID" value="NZ_AP019782.1"/>
</dbReference>
<dbReference type="Pfam" id="PF14240">
    <property type="entry name" value="YHYH"/>
    <property type="match status" value="1"/>
</dbReference>
<keyword evidence="2" id="KW-0732">Signal</keyword>
<protein>
    <recommendedName>
        <fullName evidence="3">YHYH domain-containing protein</fullName>
    </recommendedName>
</protein>
<dbReference type="EMBL" id="AP019782">
    <property type="protein sequence ID" value="BBL70957.1"/>
    <property type="molecule type" value="Genomic_DNA"/>
</dbReference>
<evidence type="ECO:0000259" key="3">
    <source>
        <dbReference type="Pfam" id="PF14240"/>
    </source>
</evidence>
<feature type="chain" id="PRO_5034360946" description="YHYH domain-containing protein" evidence="2">
    <location>
        <begin position="18"/>
        <end position="298"/>
    </location>
</feature>
<feature type="domain" description="YHYH" evidence="3">
    <location>
        <begin position="177"/>
        <end position="225"/>
    </location>
</feature>